<evidence type="ECO:0000313" key="1">
    <source>
        <dbReference type="EMBL" id="KAJ8668324.1"/>
    </source>
</evidence>
<sequence>MAAAAQFSPVNTSMQHQQQQQYNFISSNAYYGYVPLPRAASSTGPQVDIISDDTHMLVDTPFNKKAKSIVSLGNYSDMRKKILDWCPSSLLTTFGGVSPFEIEIKIDLGSGNKRLFHGAGEQCFWTEGYGLAKMYNGPSVLRLSPAAADSNINCQTSPGKNIQFQSRSSNGVRTQELEDMLLLTHGCSSYHHYRNTQLNLNNDYMESEF</sequence>
<organism evidence="1 2">
    <name type="scientific">Eretmocerus hayati</name>
    <dbReference type="NCBI Taxonomy" id="131215"/>
    <lineage>
        <taxon>Eukaryota</taxon>
        <taxon>Metazoa</taxon>
        <taxon>Ecdysozoa</taxon>
        <taxon>Arthropoda</taxon>
        <taxon>Hexapoda</taxon>
        <taxon>Insecta</taxon>
        <taxon>Pterygota</taxon>
        <taxon>Neoptera</taxon>
        <taxon>Endopterygota</taxon>
        <taxon>Hymenoptera</taxon>
        <taxon>Apocrita</taxon>
        <taxon>Proctotrupomorpha</taxon>
        <taxon>Chalcidoidea</taxon>
        <taxon>Aphelinidae</taxon>
        <taxon>Aphelininae</taxon>
        <taxon>Eretmocerus</taxon>
    </lineage>
</organism>
<protein>
    <submittedName>
        <fullName evidence="1">Uncharacterized protein</fullName>
    </submittedName>
</protein>
<gene>
    <name evidence="1" type="ORF">QAD02_009987</name>
</gene>
<comment type="caution">
    <text evidence="1">The sequence shown here is derived from an EMBL/GenBank/DDBJ whole genome shotgun (WGS) entry which is preliminary data.</text>
</comment>
<name>A0ACC2NB95_9HYME</name>
<dbReference type="Proteomes" id="UP001239111">
    <property type="component" value="Chromosome 4"/>
</dbReference>
<dbReference type="EMBL" id="CM056744">
    <property type="protein sequence ID" value="KAJ8668324.1"/>
    <property type="molecule type" value="Genomic_DNA"/>
</dbReference>
<reference evidence="1" key="1">
    <citation type="submission" date="2023-04" db="EMBL/GenBank/DDBJ databases">
        <title>A chromosome-level genome assembly of the parasitoid wasp Eretmocerus hayati.</title>
        <authorList>
            <person name="Zhong Y."/>
            <person name="Liu S."/>
            <person name="Liu Y."/>
        </authorList>
    </citation>
    <scope>NUCLEOTIDE SEQUENCE</scope>
    <source>
        <strain evidence="1">ZJU_SS_LIU_2023</strain>
    </source>
</reference>
<accession>A0ACC2NB95</accession>
<keyword evidence="2" id="KW-1185">Reference proteome</keyword>
<proteinExistence type="predicted"/>
<evidence type="ECO:0000313" key="2">
    <source>
        <dbReference type="Proteomes" id="UP001239111"/>
    </source>
</evidence>